<evidence type="ECO:0000313" key="7">
    <source>
        <dbReference type="EMBL" id="KAK9715733.1"/>
    </source>
</evidence>
<evidence type="ECO:0000256" key="5">
    <source>
        <dbReference type="SAM" id="Coils"/>
    </source>
</evidence>
<name>A0AAW1KCB6_SAPOF</name>
<evidence type="ECO:0000259" key="6">
    <source>
        <dbReference type="PROSITE" id="PS50888"/>
    </source>
</evidence>
<dbReference type="InterPro" id="IPR011598">
    <property type="entry name" value="bHLH_dom"/>
</dbReference>
<evidence type="ECO:0000256" key="2">
    <source>
        <dbReference type="ARBA" id="ARBA00023015"/>
    </source>
</evidence>
<dbReference type="InterPro" id="IPR055477">
    <property type="entry name" value="DUF7049"/>
</dbReference>
<keyword evidence="3" id="KW-0804">Transcription</keyword>
<comment type="subcellular location">
    <subcellularLocation>
        <location evidence="1">Nucleus</location>
    </subcellularLocation>
</comment>
<dbReference type="SUPFAM" id="SSF47459">
    <property type="entry name" value="HLH, helix-loop-helix DNA-binding domain"/>
    <property type="match status" value="1"/>
</dbReference>
<evidence type="ECO:0000256" key="4">
    <source>
        <dbReference type="ARBA" id="ARBA00023242"/>
    </source>
</evidence>
<dbReference type="CDD" id="cd11393">
    <property type="entry name" value="bHLH_AtbHLH_like"/>
    <property type="match status" value="1"/>
</dbReference>
<evidence type="ECO:0000313" key="8">
    <source>
        <dbReference type="Proteomes" id="UP001443914"/>
    </source>
</evidence>
<evidence type="ECO:0000256" key="3">
    <source>
        <dbReference type="ARBA" id="ARBA00023163"/>
    </source>
</evidence>
<dbReference type="EMBL" id="JBDFQZ010000006">
    <property type="protein sequence ID" value="KAK9715733.1"/>
    <property type="molecule type" value="Genomic_DNA"/>
</dbReference>
<feature type="domain" description="BHLH" evidence="6">
    <location>
        <begin position="340"/>
        <end position="389"/>
    </location>
</feature>
<dbReference type="InterPro" id="IPR045239">
    <property type="entry name" value="bHLH95_bHLH"/>
</dbReference>
<dbReference type="InterPro" id="IPR055478">
    <property type="entry name" value="DUF7050"/>
</dbReference>
<dbReference type="Proteomes" id="UP001443914">
    <property type="component" value="Unassembled WGS sequence"/>
</dbReference>
<dbReference type="Pfam" id="PF23132">
    <property type="entry name" value="DUF7049"/>
    <property type="match status" value="1"/>
</dbReference>
<dbReference type="SMART" id="SM00353">
    <property type="entry name" value="HLH"/>
    <property type="match status" value="1"/>
</dbReference>
<accession>A0AAW1KCB6</accession>
<organism evidence="7 8">
    <name type="scientific">Saponaria officinalis</name>
    <name type="common">Common soapwort</name>
    <name type="synonym">Lychnis saponaria</name>
    <dbReference type="NCBI Taxonomy" id="3572"/>
    <lineage>
        <taxon>Eukaryota</taxon>
        <taxon>Viridiplantae</taxon>
        <taxon>Streptophyta</taxon>
        <taxon>Embryophyta</taxon>
        <taxon>Tracheophyta</taxon>
        <taxon>Spermatophyta</taxon>
        <taxon>Magnoliopsida</taxon>
        <taxon>eudicotyledons</taxon>
        <taxon>Gunneridae</taxon>
        <taxon>Pentapetalae</taxon>
        <taxon>Caryophyllales</taxon>
        <taxon>Caryophyllaceae</taxon>
        <taxon>Caryophylleae</taxon>
        <taxon>Saponaria</taxon>
    </lineage>
</organism>
<dbReference type="InterPro" id="IPR044658">
    <property type="entry name" value="bHLH92/bHLH041-like"/>
</dbReference>
<dbReference type="Pfam" id="PF23133">
    <property type="entry name" value="DUF7050"/>
    <property type="match status" value="1"/>
</dbReference>
<gene>
    <name evidence="7" type="ORF">RND81_06G185900</name>
</gene>
<dbReference type="Gene3D" id="4.10.280.10">
    <property type="entry name" value="Helix-loop-helix DNA-binding domain"/>
    <property type="match status" value="1"/>
</dbReference>
<feature type="coiled-coil region" evidence="5">
    <location>
        <begin position="386"/>
        <end position="413"/>
    </location>
</feature>
<dbReference type="Pfam" id="PF00010">
    <property type="entry name" value="HLH"/>
    <property type="match status" value="1"/>
</dbReference>
<evidence type="ECO:0000256" key="1">
    <source>
        <dbReference type="ARBA" id="ARBA00004123"/>
    </source>
</evidence>
<dbReference type="GO" id="GO:0046983">
    <property type="term" value="F:protein dimerization activity"/>
    <property type="evidence" value="ECO:0007669"/>
    <property type="project" value="InterPro"/>
</dbReference>
<sequence length="526" mass="59773">MDSVFRLSNGDRVSYLLNLMHSFGCSYICLWTYSPNMNLLYCEEGHFQEEGSSAQVRVASSSSRTSLTYKLFEDYKQSLFSVANNQSIVPGLAFSNRNPYLELHELDLQRLASSDVQRRFYAEARIKMAVFLGCSRGEIELGMSYISQNLEMKMRNIFPQELGVLQTSQPMENPRLIIEQNQPSSSSSQSMDSPEYPHLFYTFPSNIATTALQEQQINEPPRTTLKQSATNTQTTTLMSTGLPTPDTTDAALTRAYLAILSSTNGAQQSSVSPYVDNQVSHRRPSAFKSYTYGSNLGGSSIRRPNMTRQNLFKRAIVYYRELSYRRVQEHASAPGSRPTSTQLHHMISERRRREKINESFQALRSLLPQGTKKDKASVLRATKEYLSSLKTQLSNLNTKNQVLEEQLKIKKKTPITQLHASSKERLQVQIIPVHESTSRARSVDVIVRLRRCSLVEDLIMKLLEFVKQIKEVKFVSMEAQASQEVLNDDDHNSMDVVIIRLKIDEGNDWDESAFKEAVTRILADLS</sequence>
<keyword evidence="5" id="KW-0175">Coiled coil</keyword>
<dbReference type="AlphaFoldDB" id="A0AAW1KCB6"/>
<keyword evidence="2" id="KW-0805">Transcription regulation</keyword>
<dbReference type="PANTHER" id="PTHR46665">
    <property type="entry name" value="TRANSCRIPTION FACTOR BHLH041-RELATED-RELATED"/>
    <property type="match status" value="1"/>
</dbReference>
<dbReference type="InterPro" id="IPR036638">
    <property type="entry name" value="HLH_DNA-bd_sf"/>
</dbReference>
<protein>
    <recommendedName>
        <fullName evidence="6">BHLH domain-containing protein</fullName>
    </recommendedName>
</protein>
<dbReference type="PROSITE" id="PS50888">
    <property type="entry name" value="BHLH"/>
    <property type="match status" value="1"/>
</dbReference>
<keyword evidence="8" id="KW-1185">Reference proteome</keyword>
<keyword evidence="4" id="KW-0539">Nucleus</keyword>
<proteinExistence type="predicted"/>
<dbReference type="GO" id="GO:0005634">
    <property type="term" value="C:nucleus"/>
    <property type="evidence" value="ECO:0007669"/>
    <property type="project" value="UniProtKB-SubCell"/>
</dbReference>
<comment type="caution">
    <text evidence="7">The sequence shown here is derived from an EMBL/GenBank/DDBJ whole genome shotgun (WGS) entry which is preliminary data.</text>
</comment>
<dbReference type="PANTHER" id="PTHR46665:SF1">
    <property type="entry name" value="SPERMATOGENESIS- AND OOGENESIS-SPECIFIC BASIC HELIX-LOOP-HELIX-CONTAINING PROTEIN 1"/>
    <property type="match status" value="1"/>
</dbReference>
<reference evidence="7" key="1">
    <citation type="submission" date="2024-03" db="EMBL/GenBank/DDBJ databases">
        <title>WGS assembly of Saponaria officinalis var. Norfolk2.</title>
        <authorList>
            <person name="Jenkins J."/>
            <person name="Shu S."/>
            <person name="Grimwood J."/>
            <person name="Barry K."/>
            <person name="Goodstein D."/>
            <person name="Schmutz J."/>
            <person name="Leebens-Mack J."/>
            <person name="Osbourn A."/>
        </authorList>
    </citation>
    <scope>NUCLEOTIDE SEQUENCE [LARGE SCALE GENOMIC DNA]</scope>
    <source>
        <strain evidence="7">JIC</strain>
    </source>
</reference>